<keyword evidence="2" id="KW-1185">Reference proteome</keyword>
<dbReference type="AlphaFoldDB" id="A0A4V1L690"/>
<dbReference type="Proteomes" id="UP000289437">
    <property type="component" value="Unassembled WGS sequence"/>
</dbReference>
<comment type="caution">
    <text evidence="1">The sequence shown here is derived from an EMBL/GenBank/DDBJ whole genome shotgun (WGS) entry which is preliminary data.</text>
</comment>
<gene>
    <name evidence="1" type="ORF">GRAN_1744</name>
</gene>
<dbReference type="EMBL" id="RDSM01000001">
    <property type="protein sequence ID" value="RXH58434.1"/>
    <property type="molecule type" value="Genomic_DNA"/>
</dbReference>
<accession>A0A4V1L690</accession>
<organism evidence="1 2">
    <name type="scientific">Granulicella sibirica</name>
    <dbReference type="NCBI Taxonomy" id="2479048"/>
    <lineage>
        <taxon>Bacteria</taxon>
        <taxon>Pseudomonadati</taxon>
        <taxon>Acidobacteriota</taxon>
        <taxon>Terriglobia</taxon>
        <taxon>Terriglobales</taxon>
        <taxon>Acidobacteriaceae</taxon>
        <taxon>Granulicella</taxon>
    </lineage>
</organism>
<protein>
    <submittedName>
        <fullName evidence="1">Uncharacterized protein</fullName>
    </submittedName>
</protein>
<sequence length="43" mass="4699">MFDPKASIKSDPKPCLREFATFLFVTGRHSATNSGASIERLTA</sequence>
<name>A0A4V1L690_9BACT</name>
<reference evidence="1 2" key="1">
    <citation type="submission" date="2018-11" db="EMBL/GenBank/DDBJ databases">
        <authorList>
            <person name="Mardanov A.V."/>
            <person name="Ravin N.V."/>
            <person name="Dedysh S.N."/>
        </authorList>
    </citation>
    <scope>NUCLEOTIDE SEQUENCE [LARGE SCALE GENOMIC DNA]</scope>
    <source>
        <strain evidence="1 2">AF10</strain>
    </source>
</reference>
<proteinExistence type="predicted"/>
<evidence type="ECO:0000313" key="2">
    <source>
        <dbReference type="Proteomes" id="UP000289437"/>
    </source>
</evidence>
<evidence type="ECO:0000313" key="1">
    <source>
        <dbReference type="EMBL" id="RXH58434.1"/>
    </source>
</evidence>
<reference evidence="2" key="2">
    <citation type="submission" date="2019-02" db="EMBL/GenBank/DDBJ databases">
        <title>Granulicella sibirica sp. nov., a psychrotolerant acidobacterium isolated from an organic soil layer in forested tundra, West Siberia.</title>
        <authorList>
            <person name="Oshkin I.Y."/>
            <person name="Kulichevskaya I.S."/>
            <person name="Rijpstra W.I.C."/>
            <person name="Sinninghe Damste J.S."/>
            <person name="Rakitin A.L."/>
            <person name="Ravin N.V."/>
            <person name="Dedysh S.N."/>
        </authorList>
    </citation>
    <scope>NUCLEOTIDE SEQUENCE [LARGE SCALE GENOMIC DNA]</scope>
    <source>
        <strain evidence="2">AF10</strain>
    </source>
</reference>